<accession>A0AAD2HBH4</accession>
<gene>
    <name evidence="1" type="ORF">MYCIT1_LOCUS17502</name>
</gene>
<feature type="non-terminal residue" evidence="1">
    <location>
        <position position="1"/>
    </location>
</feature>
<protein>
    <submittedName>
        <fullName evidence="1">Uncharacterized protein</fullName>
    </submittedName>
</protein>
<reference evidence="1" key="1">
    <citation type="submission" date="2023-11" db="EMBL/GenBank/DDBJ databases">
        <authorList>
            <person name="De Vega J J."/>
            <person name="De Vega J J."/>
        </authorList>
    </citation>
    <scope>NUCLEOTIDE SEQUENCE</scope>
</reference>
<sequence length="138" mass="15060">QVLPSFRPPGAIPFAHAGTLQLVRNCQQNYVLRVDAQICTELYGPVDGDLHPIGVFVLVEKRIELAGRGSDDRCLHARTEHARVARVIEISIDSDIGALVRFQKLLGVFDAGSGDTAELGDILLHLAVNHRKSVCVLE</sequence>
<organism evidence="1 2">
    <name type="scientific">Mycena citricolor</name>
    <dbReference type="NCBI Taxonomy" id="2018698"/>
    <lineage>
        <taxon>Eukaryota</taxon>
        <taxon>Fungi</taxon>
        <taxon>Dikarya</taxon>
        <taxon>Basidiomycota</taxon>
        <taxon>Agaricomycotina</taxon>
        <taxon>Agaricomycetes</taxon>
        <taxon>Agaricomycetidae</taxon>
        <taxon>Agaricales</taxon>
        <taxon>Marasmiineae</taxon>
        <taxon>Mycenaceae</taxon>
        <taxon>Mycena</taxon>
    </lineage>
</organism>
<keyword evidence="2" id="KW-1185">Reference proteome</keyword>
<dbReference type="AlphaFoldDB" id="A0AAD2HBH4"/>
<dbReference type="Proteomes" id="UP001295794">
    <property type="component" value="Unassembled WGS sequence"/>
</dbReference>
<evidence type="ECO:0000313" key="1">
    <source>
        <dbReference type="EMBL" id="CAK5272011.1"/>
    </source>
</evidence>
<proteinExistence type="predicted"/>
<dbReference type="EMBL" id="CAVNYO010000180">
    <property type="protein sequence ID" value="CAK5272011.1"/>
    <property type="molecule type" value="Genomic_DNA"/>
</dbReference>
<name>A0AAD2HBH4_9AGAR</name>
<comment type="caution">
    <text evidence="1">The sequence shown here is derived from an EMBL/GenBank/DDBJ whole genome shotgun (WGS) entry which is preliminary data.</text>
</comment>
<evidence type="ECO:0000313" key="2">
    <source>
        <dbReference type="Proteomes" id="UP001295794"/>
    </source>
</evidence>